<name>A0A382HA46_9ZZZZ</name>
<dbReference type="AlphaFoldDB" id="A0A382HA46"/>
<accession>A0A382HA46</accession>
<evidence type="ECO:0000313" key="1">
    <source>
        <dbReference type="EMBL" id="SVB84194.1"/>
    </source>
</evidence>
<gene>
    <name evidence="1" type="ORF">METZ01_LOCUS237048</name>
</gene>
<organism evidence="1">
    <name type="scientific">marine metagenome</name>
    <dbReference type="NCBI Taxonomy" id="408172"/>
    <lineage>
        <taxon>unclassified sequences</taxon>
        <taxon>metagenomes</taxon>
        <taxon>ecological metagenomes</taxon>
    </lineage>
</organism>
<dbReference type="EMBL" id="UINC01060078">
    <property type="protein sequence ID" value="SVB84194.1"/>
    <property type="molecule type" value="Genomic_DNA"/>
</dbReference>
<proteinExistence type="predicted"/>
<reference evidence="1" key="1">
    <citation type="submission" date="2018-05" db="EMBL/GenBank/DDBJ databases">
        <authorList>
            <person name="Lanie J.A."/>
            <person name="Ng W.-L."/>
            <person name="Kazmierczak K.M."/>
            <person name="Andrzejewski T.M."/>
            <person name="Davidsen T.M."/>
            <person name="Wayne K.J."/>
            <person name="Tettelin H."/>
            <person name="Glass J.I."/>
            <person name="Rusch D."/>
            <person name="Podicherti R."/>
            <person name="Tsui H.-C.T."/>
            <person name="Winkler M.E."/>
        </authorList>
    </citation>
    <scope>NUCLEOTIDE SEQUENCE</scope>
</reference>
<sequence length="23" mass="2621">MPNLIAFATASVRLEESNFRQII</sequence>
<protein>
    <submittedName>
        <fullName evidence="1">Uncharacterized protein</fullName>
    </submittedName>
</protein>